<dbReference type="Proteomes" id="UP000322634">
    <property type="component" value="Unassembled WGS sequence"/>
</dbReference>
<dbReference type="GO" id="GO:0003677">
    <property type="term" value="F:DNA binding"/>
    <property type="evidence" value="ECO:0007669"/>
    <property type="project" value="InterPro"/>
</dbReference>
<keyword evidence="2" id="KW-1185">Reference proteome</keyword>
<reference evidence="1 2" key="1">
    <citation type="submission" date="2019-08" db="EMBL/GenBank/DDBJ databases">
        <title>Actinomadura sp. nov. CYP1-5 isolated from mountain soil.</title>
        <authorList>
            <person name="Songsumanus A."/>
            <person name="Kuncharoen N."/>
            <person name="Kudo T."/>
            <person name="Yuki M."/>
            <person name="Igarashi Y."/>
            <person name="Tanasupawat S."/>
        </authorList>
    </citation>
    <scope>NUCLEOTIDE SEQUENCE [LARGE SCALE GENOMIC DNA]</scope>
    <source>
        <strain evidence="1 2">GKU157</strain>
    </source>
</reference>
<dbReference type="EMBL" id="VSFF01000012">
    <property type="protein sequence ID" value="TYC10398.1"/>
    <property type="molecule type" value="Genomic_DNA"/>
</dbReference>
<dbReference type="Gene3D" id="1.10.260.40">
    <property type="entry name" value="lambda repressor-like DNA-binding domains"/>
    <property type="match status" value="1"/>
</dbReference>
<gene>
    <name evidence="1" type="ORF">FXF65_31330</name>
</gene>
<name>A0A5D0TW47_9ACTN</name>
<organism evidence="1 2">
    <name type="scientific">Actinomadura syzygii</name>
    <dbReference type="NCBI Taxonomy" id="1427538"/>
    <lineage>
        <taxon>Bacteria</taxon>
        <taxon>Bacillati</taxon>
        <taxon>Actinomycetota</taxon>
        <taxon>Actinomycetes</taxon>
        <taxon>Streptosporangiales</taxon>
        <taxon>Thermomonosporaceae</taxon>
        <taxon>Actinomadura</taxon>
    </lineage>
</organism>
<evidence type="ECO:0000313" key="1">
    <source>
        <dbReference type="EMBL" id="TYC10398.1"/>
    </source>
</evidence>
<accession>A0A5D0TW47</accession>
<dbReference type="CDD" id="cd00093">
    <property type="entry name" value="HTH_XRE"/>
    <property type="match status" value="1"/>
</dbReference>
<evidence type="ECO:0000313" key="2">
    <source>
        <dbReference type="Proteomes" id="UP000322634"/>
    </source>
</evidence>
<dbReference type="RefSeq" id="WP_148353651.1">
    <property type="nucleotide sequence ID" value="NZ_JBHSBF010000006.1"/>
</dbReference>
<dbReference type="AlphaFoldDB" id="A0A5D0TW47"/>
<sequence length="382" mass="41540">MEAHNISEALQMILDGRGWTQDRLGSELDMDQPTVSRLIGGKRDLKINHAAALLARVGWKIRITPQNEESDPVKRREFIAAAASVTLIPTPTASPYGDAEYVQTLANRLTASEAQFGGTPLVSTALRHVQNAKGAIKGRDQRLQEAASNLARSASLILHDARLPREAEEVGSVGLTLARRANYVEGVAHSLENLCCFTTSVDSRRAAHYARRGLQLEEITTEHRARLNARLAVALGQSARVSGFNISESLSAIDAARELEGLSPITEAVIAANAGLSLAKVRNYERANMAFEDAVRMFENLPLFSANWRSRQILASLAAGQISTAADQIEGLSAVAPLVTSARLDGHVRQILTYANQWHRVPEMREAIGHLRSVATPAPRRT</sequence>
<dbReference type="InterPro" id="IPR010982">
    <property type="entry name" value="Lambda_DNA-bd_dom_sf"/>
</dbReference>
<dbReference type="SUPFAM" id="SSF47413">
    <property type="entry name" value="lambda repressor-like DNA-binding domains"/>
    <property type="match status" value="1"/>
</dbReference>
<dbReference type="OrthoDB" id="3473100at2"/>
<dbReference type="InterPro" id="IPR001387">
    <property type="entry name" value="Cro/C1-type_HTH"/>
</dbReference>
<proteinExistence type="predicted"/>
<protein>
    <submittedName>
        <fullName evidence="1">Uncharacterized protein</fullName>
    </submittedName>
</protein>
<comment type="caution">
    <text evidence="1">The sequence shown here is derived from an EMBL/GenBank/DDBJ whole genome shotgun (WGS) entry which is preliminary data.</text>
</comment>